<evidence type="ECO:0000256" key="1">
    <source>
        <dbReference type="SAM" id="MobiDB-lite"/>
    </source>
</evidence>
<sequence length="144" mass="16327">MDVSSCGVRDVAIESDRLFKIADQREWRKVQTLAVHRRRQLAVCMTQTADEWCPKVVGLKWPASDMAAVSSPSSIRIRKTAQDAAYLQSLIGAEDPRRKNGLSRLPQRQLCNHRGPRRRANGGWKIEEAKWQRQLDATCESAVV</sequence>
<gene>
    <name evidence="2" type="ORF">CSOJ01_07546</name>
</gene>
<reference evidence="2 3" key="1">
    <citation type="journal article" date="2020" name="Phytopathology">
        <title>Genome Sequence Resources of Colletotrichum truncatum, C. plurivorum, C. musicola, and C. sojae: Four Species Pathogenic to Soybean (Glycine max).</title>
        <authorList>
            <person name="Rogerio F."/>
            <person name="Boufleur T.R."/>
            <person name="Ciampi-Guillardi M."/>
            <person name="Sukno S.A."/>
            <person name="Thon M.R."/>
            <person name="Massola Junior N.S."/>
            <person name="Baroncelli R."/>
        </authorList>
    </citation>
    <scope>NUCLEOTIDE SEQUENCE [LARGE SCALE GENOMIC DNA]</scope>
    <source>
        <strain evidence="2 3">LFN0009</strain>
    </source>
</reference>
<proteinExistence type="predicted"/>
<comment type="caution">
    <text evidence="2">The sequence shown here is derived from an EMBL/GenBank/DDBJ whole genome shotgun (WGS) entry which is preliminary data.</text>
</comment>
<accession>A0A8H6J8F0</accession>
<keyword evidence="3" id="KW-1185">Reference proteome</keyword>
<evidence type="ECO:0000313" key="3">
    <source>
        <dbReference type="Proteomes" id="UP000652219"/>
    </source>
</evidence>
<name>A0A8H6J8F0_9PEZI</name>
<dbReference type="AlphaFoldDB" id="A0A8H6J8F0"/>
<dbReference type="Proteomes" id="UP000652219">
    <property type="component" value="Unassembled WGS sequence"/>
</dbReference>
<dbReference type="EMBL" id="WIGN01000118">
    <property type="protein sequence ID" value="KAF6808407.1"/>
    <property type="molecule type" value="Genomic_DNA"/>
</dbReference>
<evidence type="ECO:0000313" key="2">
    <source>
        <dbReference type="EMBL" id="KAF6808407.1"/>
    </source>
</evidence>
<protein>
    <submittedName>
        <fullName evidence="2">Uncharacterized protein</fullName>
    </submittedName>
</protein>
<organism evidence="2 3">
    <name type="scientific">Colletotrichum sojae</name>
    <dbReference type="NCBI Taxonomy" id="2175907"/>
    <lineage>
        <taxon>Eukaryota</taxon>
        <taxon>Fungi</taxon>
        <taxon>Dikarya</taxon>
        <taxon>Ascomycota</taxon>
        <taxon>Pezizomycotina</taxon>
        <taxon>Sordariomycetes</taxon>
        <taxon>Hypocreomycetidae</taxon>
        <taxon>Glomerellales</taxon>
        <taxon>Glomerellaceae</taxon>
        <taxon>Colletotrichum</taxon>
        <taxon>Colletotrichum orchidearum species complex</taxon>
    </lineage>
</organism>
<feature type="region of interest" description="Disordered" evidence="1">
    <location>
        <begin position="97"/>
        <end position="119"/>
    </location>
</feature>